<evidence type="ECO:0000313" key="2">
    <source>
        <dbReference type="EMBL" id="PYI20052.1"/>
    </source>
</evidence>
<sequence length="82" mass="9475">MNSCIGFMFMFMLFVVSLECTRLWCLLALCRYCMSDTRLDNSAALNSFKFEFPSPTVCQRFQLLHDVVSPQHSRLGKVAQRS</sequence>
<proteinExistence type="predicted"/>
<accession>A0A2V5HCB8</accession>
<feature type="chain" id="PRO_5015876034" description="Secreted protein" evidence="1">
    <location>
        <begin position="21"/>
        <end position="82"/>
    </location>
</feature>
<name>A0A2V5HCB8_ASPV1</name>
<evidence type="ECO:0000256" key="1">
    <source>
        <dbReference type="SAM" id="SignalP"/>
    </source>
</evidence>
<dbReference type="EMBL" id="KZ825128">
    <property type="protein sequence ID" value="PYI20052.1"/>
    <property type="molecule type" value="Genomic_DNA"/>
</dbReference>
<organism evidence="2 3">
    <name type="scientific">Aspergillus violaceofuscus (strain CBS 115571)</name>
    <dbReference type="NCBI Taxonomy" id="1450538"/>
    <lineage>
        <taxon>Eukaryota</taxon>
        <taxon>Fungi</taxon>
        <taxon>Dikarya</taxon>
        <taxon>Ascomycota</taxon>
        <taxon>Pezizomycotina</taxon>
        <taxon>Eurotiomycetes</taxon>
        <taxon>Eurotiomycetidae</taxon>
        <taxon>Eurotiales</taxon>
        <taxon>Aspergillaceae</taxon>
        <taxon>Aspergillus</taxon>
    </lineage>
</organism>
<gene>
    <name evidence="2" type="ORF">BO99DRAFT_116957</name>
</gene>
<reference evidence="2 3" key="1">
    <citation type="submission" date="2018-02" db="EMBL/GenBank/DDBJ databases">
        <title>The genomes of Aspergillus section Nigri reveals drivers in fungal speciation.</title>
        <authorList>
            <consortium name="DOE Joint Genome Institute"/>
            <person name="Vesth T.C."/>
            <person name="Nybo J."/>
            <person name="Theobald S."/>
            <person name="Brandl J."/>
            <person name="Frisvad J.C."/>
            <person name="Nielsen K.F."/>
            <person name="Lyhne E.K."/>
            <person name="Kogle M.E."/>
            <person name="Kuo A."/>
            <person name="Riley R."/>
            <person name="Clum A."/>
            <person name="Nolan M."/>
            <person name="Lipzen A."/>
            <person name="Salamov A."/>
            <person name="Henrissat B."/>
            <person name="Wiebenga A."/>
            <person name="De vries R.P."/>
            <person name="Grigoriev I.V."/>
            <person name="Mortensen U.H."/>
            <person name="Andersen M.R."/>
            <person name="Baker S.E."/>
        </authorList>
    </citation>
    <scope>NUCLEOTIDE SEQUENCE [LARGE SCALE GENOMIC DNA]</scope>
    <source>
        <strain evidence="2 3">CBS 115571</strain>
    </source>
</reference>
<dbReference type="AlphaFoldDB" id="A0A2V5HCB8"/>
<evidence type="ECO:0000313" key="3">
    <source>
        <dbReference type="Proteomes" id="UP000249829"/>
    </source>
</evidence>
<dbReference type="Proteomes" id="UP000249829">
    <property type="component" value="Unassembled WGS sequence"/>
</dbReference>
<evidence type="ECO:0008006" key="4">
    <source>
        <dbReference type="Google" id="ProtNLM"/>
    </source>
</evidence>
<keyword evidence="3" id="KW-1185">Reference proteome</keyword>
<feature type="signal peptide" evidence="1">
    <location>
        <begin position="1"/>
        <end position="20"/>
    </location>
</feature>
<keyword evidence="1" id="KW-0732">Signal</keyword>
<protein>
    <recommendedName>
        <fullName evidence="4">Secreted protein</fullName>
    </recommendedName>
</protein>